<evidence type="ECO:0000313" key="3">
    <source>
        <dbReference type="Proteomes" id="UP000029864"/>
    </source>
</evidence>
<accession>A0A099J0P4</accession>
<feature type="region of interest" description="Disordered" evidence="1">
    <location>
        <begin position="1"/>
        <end position="20"/>
    </location>
</feature>
<comment type="caution">
    <text evidence="2">The sequence shown here is derived from an EMBL/GenBank/DDBJ whole genome shotgun (WGS) entry which is preliminary data.</text>
</comment>
<organism evidence="2 3">
    <name type="scientific">Cryobacterium roopkundense</name>
    <dbReference type="NCBI Taxonomy" id="1001240"/>
    <lineage>
        <taxon>Bacteria</taxon>
        <taxon>Bacillati</taxon>
        <taxon>Actinomycetota</taxon>
        <taxon>Actinomycetes</taxon>
        <taxon>Micrococcales</taxon>
        <taxon>Microbacteriaceae</taxon>
        <taxon>Cryobacterium</taxon>
    </lineage>
</organism>
<sequence length="106" mass="11977">MSVAQDAAGAPSRDPREGHKYFDLGRDWQKIKAEQGLTDDDMFAAYIVPFLDDSIQRRQVIRFASDPVGDPGFLGRQFEYLLQHGYIYDPRERAASPSLLKLGSQT</sequence>
<proteinExistence type="predicted"/>
<dbReference type="STRING" id="1001240.GY21_20200"/>
<evidence type="ECO:0000313" key="2">
    <source>
        <dbReference type="EMBL" id="KGJ71730.1"/>
    </source>
</evidence>
<dbReference type="AlphaFoldDB" id="A0A099J0P4"/>
<name>A0A099J0P4_9MICO</name>
<keyword evidence="3" id="KW-1185">Reference proteome</keyword>
<gene>
    <name evidence="2" type="ORF">GY21_20200</name>
</gene>
<evidence type="ECO:0000256" key="1">
    <source>
        <dbReference type="SAM" id="MobiDB-lite"/>
    </source>
</evidence>
<reference evidence="2 3" key="1">
    <citation type="submission" date="2014-08" db="EMBL/GenBank/DDBJ databases">
        <authorList>
            <person name="Sisinthy S."/>
        </authorList>
    </citation>
    <scope>NUCLEOTIDE SEQUENCE [LARGE SCALE GENOMIC DNA]</scope>
    <source>
        <strain evidence="2 3">RuG17</strain>
    </source>
</reference>
<protein>
    <submittedName>
        <fullName evidence="2">Uncharacterized protein</fullName>
    </submittedName>
</protein>
<dbReference type="EMBL" id="JPXF01000142">
    <property type="protein sequence ID" value="KGJ71730.1"/>
    <property type="molecule type" value="Genomic_DNA"/>
</dbReference>
<dbReference type="Proteomes" id="UP000029864">
    <property type="component" value="Unassembled WGS sequence"/>
</dbReference>